<dbReference type="Proteomes" id="UP000016935">
    <property type="component" value="Unassembled WGS sequence"/>
</dbReference>
<reference evidence="10 11" key="1">
    <citation type="journal article" date="2012" name="PLoS Pathog.">
        <title>Diverse lifestyles and strategies of plant pathogenesis encoded in the genomes of eighteen Dothideomycetes fungi.</title>
        <authorList>
            <person name="Ohm R.A."/>
            <person name="Feau N."/>
            <person name="Henrissat B."/>
            <person name="Schoch C.L."/>
            <person name="Horwitz B.A."/>
            <person name="Barry K.W."/>
            <person name="Condon B.J."/>
            <person name="Copeland A.C."/>
            <person name="Dhillon B."/>
            <person name="Glaser F."/>
            <person name="Hesse C.N."/>
            <person name="Kosti I."/>
            <person name="LaButti K."/>
            <person name="Lindquist E.A."/>
            <person name="Lucas S."/>
            <person name="Salamov A.A."/>
            <person name="Bradshaw R.E."/>
            <person name="Ciuffetti L."/>
            <person name="Hamelin R.C."/>
            <person name="Kema G.H.J."/>
            <person name="Lawrence C."/>
            <person name="Scott J.A."/>
            <person name="Spatafora J.W."/>
            <person name="Turgeon B.G."/>
            <person name="de Wit P.J.G.M."/>
            <person name="Zhong S."/>
            <person name="Goodwin S.B."/>
            <person name="Grigoriev I.V."/>
        </authorList>
    </citation>
    <scope>NUCLEOTIDE SEQUENCE [LARGE SCALE GENOMIC DNA]</scope>
    <source>
        <strain evidence="11">28A</strain>
    </source>
</reference>
<dbReference type="InterPro" id="IPR050925">
    <property type="entry name" value="Rhomboid_protease_S54"/>
</dbReference>
<dbReference type="eggNOG" id="ENOG502SBH2">
    <property type="taxonomic scope" value="Eukaryota"/>
</dbReference>
<dbReference type="EMBL" id="KB908504">
    <property type="protein sequence ID" value="EOA89937.1"/>
    <property type="molecule type" value="Genomic_DNA"/>
</dbReference>
<feature type="transmembrane region" description="Helical" evidence="8">
    <location>
        <begin position="195"/>
        <end position="212"/>
    </location>
</feature>
<keyword evidence="5 8" id="KW-1133">Transmembrane helix</keyword>
<evidence type="ECO:0000313" key="10">
    <source>
        <dbReference type="EMBL" id="EOA89937.1"/>
    </source>
</evidence>
<dbReference type="GO" id="GO:0016020">
    <property type="term" value="C:membrane"/>
    <property type="evidence" value="ECO:0007669"/>
    <property type="project" value="UniProtKB-SubCell"/>
</dbReference>
<feature type="transmembrane region" description="Helical" evidence="8">
    <location>
        <begin position="156"/>
        <end position="175"/>
    </location>
</feature>
<dbReference type="RefSeq" id="XP_008022820.1">
    <property type="nucleotide sequence ID" value="XM_008024629.1"/>
</dbReference>
<dbReference type="OrthoDB" id="418595at2759"/>
<dbReference type="SUPFAM" id="SSF144091">
    <property type="entry name" value="Rhomboid-like"/>
    <property type="match status" value="1"/>
</dbReference>
<feature type="region of interest" description="Disordered" evidence="7">
    <location>
        <begin position="21"/>
        <end position="53"/>
    </location>
</feature>
<dbReference type="PANTHER" id="PTHR43731">
    <property type="entry name" value="RHOMBOID PROTEASE"/>
    <property type="match status" value="1"/>
</dbReference>
<dbReference type="InterPro" id="IPR035952">
    <property type="entry name" value="Rhomboid-like_sf"/>
</dbReference>
<keyword evidence="4" id="KW-0378">Hydrolase</keyword>
<evidence type="ECO:0000256" key="6">
    <source>
        <dbReference type="ARBA" id="ARBA00023136"/>
    </source>
</evidence>
<feature type="transmembrane region" description="Helical" evidence="8">
    <location>
        <begin position="67"/>
        <end position="85"/>
    </location>
</feature>
<evidence type="ECO:0000256" key="4">
    <source>
        <dbReference type="ARBA" id="ARBA00022801"/>
    </source>
</evidence>
<evidence type="ECO:0000259" key="9">
    <source>
        <dbReference type="Pfam" id="PF01694"/>
    </source>
</evidence>
<dbReference type="Gene3D" id="1.20.1540.10">
    <property type="entry name" value="Rhomboid-like"/>
    <property type="match status" value="1"/>
</dbReference>
<organism evidence="10 11">
    <name type="scientific">Exserohilum turcicum (strain 28A)</name>
    <name type="common">Northern leaf blight fungus</name>
    <name type="synonym">Setosphaeria turcica</name>
    <dbReference type="NCBI Taxonomy" id="671987"/>
    <lineage>
        <taxon>Eukaryota</taxon>
        <taxon>Fungi</taxon>
        <taxon>Dikarya</taxon>
        <taxon>Ascomycota</taxon>
        <taxon>Pezizomycotina</taxon>
        <taxon>Dothideomycetes</taxon>
        <taxon>Pleosporomycetidae</taxon>
        <taxon>Pleosporales</taxon>
        <taxon>Pleosporineae</taxon>
        <taxon>Pleosporaceae</taxon>
        <taxon>Exserohilum</taxon>
    </lineage>
</organism>
<keyword evidence="11" id="KW-1185">Reference proteome</keyword>
<dbReference type="PANTHER" id="PTHR43731:SF14">
    <property type="entry name" value="PRESENILIN-ASSOCIATED RHOMBOID-LIKE PROTEIN, MITOCHONDRIAL"/>
    <property type="match status" value="1"/>
</dbReference>
<dbReference type="AlphaFoldDB" id="R0KQ04"/>
<gene>
    <name evidence="10" type="ORF">SETTUDRAFT_127468</name>
</gene>
<sequence length="273" mass="29917">MSSLLRLSGTLRALRTPQSTTKLSPHFFSPSPTPRSLNLPHSRSYIKPTPSSGGYRSYETQVRANKAVLYTLMGTNIAVFGYAMYLKAQAQQGYQLPLVRFMQKMTLNMSDVQRGSYLPILTSMFTHVDIGHIFSNMFTVYFLGGFLASAPVITPLRFWTITLGSGISGSIGYLVNRYYQLQVQGPGTRDYTRGMGFSGAVMGISSVAACLAPQARVAFWGIVPMPLWALVAGYAVYDGYFLNSSDTRIAHGGHLGGLAFGLVYYAAKLRGLR</sequence>
<feature type="domain" description="Peptidase S54 rhomboid" evidence="9">
    <location>
        <begin position="116"/>
        <end position="267"/>
    </location>
</feature>
<evidence type="ECO:0000256" key="7">
    <source>
        <dbReference type="SAM" id="MobiDB-lite"/>
    </source>
</evidence>
<proteinExistence type="inferred from homology"/>
<dbReference type="Pfam" id="PF01694">
    <property type="entry name" value="Rhomboid"/>
    <property type="match status" value="1"/>
</dbReference>
<dbReference type="GeneID" id="19396014"/>
<comment type="subcellular location">
    <subcellularLocation>
        <location evidence="1">Membrane</location>
        <topology evidence="1">Multi-pass membrane protein</topology>
    </subcellularLocation>
</comment>
<evidence type="ECO:0000256" key="2">
    <source>
        <dbReference type="ARBA" id="ARBA00009045"/>
    </source>
</evidence>
<comment type="similarity">
    <text evidence="2">Belongs to the peptidase S54 family.</text>
</comment>
<dbReference type="HOGENOM" id="CLU_055068_7_2_1"/>
<feature type="transmembrane region" description="Helical" evidence="8">
    <location>
        <begin position="130"/>
        <end position="149"/>
    </location>
</feature>
<feature type="transmembrane region" description="Helical" evidence="8">
    <location>
        <begin position="249"/>
        <end position="267"/>
    </location>
</feature>
<evidence type="ECO:0000256" key="1">
    <source>
        <dbReference type="ARBA" id="ARBA00004141"/>
    </source>
</evidence>
<name>R0KQ04_EXST2</name>
<protein>
    <recommendedName>
        <fullName evidence="9">Peptidase S54 rhomboid domain-containing protein</fullName>
    </recommendedName>
</protein>
<evidence type="ECO:0000256" key="3">
    <source>
        <dbReference type="ARBA" id="ARBA00022692"/>
    </source>
</evidence>
<evidence type="ECO:0000256" key="5">
    <source>
        <dbReference type="ARBA" id="ARBA00022989"/>
    </source>
</evidence>
<keyword evidence="6 8" id="KW-0472">Membrane</keyword>
<accession>R0KQ04</accession>
<evidence type="ECO:0000256" key="8">
    <source>
        <dbReference type="SAM" id="Phobius"/>
    </source>
</evidence>
<evidence type="ECO:0000313" key="11">
    <source>
        <dbReference type="Proteomes" id="UP000016935"/>
    </source>
</evidence>
<reference evidence="10 11" key="2">
    <citation type="journal article" date="2013" name="PLoS Genet.">
        <title>Comparative genome structure, secondary metabolite, and effector coding capacity across Cochliobolus pathogens.</title>
        <authorList>
            <person name="Condon B.J."/>
            <person name="Leng Y."/>
            <person name="Wu D."/>
            <person name="Bushley K.E."/>
            <person name="Ohm R.A."/>
            <person name="Otillar R."/>
            <person name="Martin J."/>
            <person name="Schackwitz W."/>
            <person name="Grimwood J."/>
            <person name="MohdZainudin N."/>
            <person name="Xue C."/>
            <person name="Wang R."/>
            <person name="Manning V.A."/>
            <person name="Dhillon B."/>
            <person name="Tu Z.J."/>
            <person name="Steffenson B.J."/>
            <person name="Salamov A."/>
            <person name="Sun H."/>
            <person name="Lowry S."/>
            <person name="LaButti K."/>
            <person name="Han J."/>
            <person name="Copeland A."/>
            <person name="Lindquist E."/>
            <person name="Barry K."/>
            <person name="Schmutz J."/>
            <person name="Baker S.E."/>
            <person name="Ciuffetti L.M."/>
            <person name="Grigoriev I.V."/>
            <person name="Zhong S."/>
            <person name="Turgeon B.G."/>
        </authorList>
    </citation>
    <scope>NUCLEOTIDE SEQUENCE [LARGE SCALE GENOMIC DNA]</scope>
    <source>
        <strain evidence="11">28A</strain>
    </source>
</reference>
<keyword evidence="3 8" id="KW-0812">Transmembrane</keyword>
<dbReference type="GO" id="GO:0004252">
    <property type="term" value="F:serine-type endopeptidase activity"/>
    <property type="evidence" value="ECO:0007669"/>
    <property type="project" value="InterPro"/>
</dbReference>
<feature type="transmembrane region" description="Helical" evidence="8">
    <location>
        <begin position="217"/>
        <end position="237"/>
    </location>
</feature>
<dbReference type="InterPro" id="IPR022764">
    <property type="entry name" value="Peptidase_S54_rhomboid_dom"/>
</dbReference>